<dbReference type="PANTHER" id="PTHR33048:SF129">
    <property type="entry name" value="INTEGRAL MEMBRANE PROTEIN-RELATED"/>
    <property type="match status" value="1"/>
</dbReference>
<feature type="domain" description="Rhodopsin" evidence="7">
    <location>
        <begin position="33"/>
        <end position="174"/>
    </location>
</feature>
<dbReference type="GO" id="GO:0016020">
    <property type="term" value="C:membrane"/>
    <property type="evidence" value="ECO:0007669"/>
    <property type="project" value="UniProtKB-SubCell"/>
</dbReference>
<proteinExistence type="inferred from homology"/>
<dbReference type="PANTHER" id="PTHR33048">
    <property type="entry name" value="PTH11-LIKE INTEGRAL MEMBRANE PROTEIN (AFU_ORTHOLOGUE AFUA_5G11245)"/>
    <property type="match status" value="1"/>
</dbReference>
<feature type="transmembrane region" description="Helical" evidence="6">
    <location>
        <begin position="49"/>
        <end position="72"/>
    </location>
</feature>
<evidence type="ECO:0000256" key="5">
    <source>
        <dbReference type="ARBA" id="ARBA00038359"/>
    </source>
</evidence>
<keyword evidence="2 6" id="KW-0812">Transmembrane</keyword>
<protein>
    <recommendedName>
        <fullName evidence="7">Rhodopsin domain-containing protein</fullName>
    </recommendedName>
</protein>
<feature type="transmembrane region" description="Helical" evidence="6">
    <location>
        <begin position="127"/>
        <end position="148"/>
    </location>
</feature>
<evidence type="ECO:0000256" key="6">
    <source>
        <dbReference type="SAM" id="Phobius"/>
    </source>
</evidence>
<evidence type="ECO:0000313" key="8">
    <source>
        <dbReference type="EMBL" id="KAH7125787.1"/>
    </source>
</evidence>
<dbReference type="Proteomes" id="UP000738349">
    <property type="component" value="Unassembled WGS sequence"/>
</dbReference>
<accession>A0A9P9DVI3</accession>
<comment type="subcellular location">
    <subcellularLocation>
        <location evidence="1">Membrane</location>
        <topology evidence="1">Multi-pass membrane protein</topology>
    </subcellularLocation>
</comment>
<organism evidence="8 9">
    <name type="scientific">Dactylonectria macrodidyma</name>
    <dbReference type="NCBI Taxonomy" id="307937"/>
    <lineage>
        <taxon>Eukaryota</taxon>
        <taxon>Fungi</taxon>
        <taxon>Dikarya</taxon>
        <taxon>Ascomycota</taxon>
        <taxon>Pezizomycotina</taxon>
        <taxon>Sordariomycetes</taxon>
        <taxon>Hypocreomycetidae</taxon>
        <taxon>Hypocreales</taxon>
        <taxon>Nectriaceae</taxon>
        <taxon>Dactylonectria</taxon>
    </lineage>
</organism>
<evidence type="ECO:0000256" key="4">
    <source>
        <dbReference type="ARBA" id="ARBA00023136"/>
    </source>
</evidence>
<dbReference type="EMBL" id="JAGMUV010000020">
    <property type="protein sequence ID" value="KAH7125787.1"/>
    <property type="molecule type" value="Genomic_DNA"/>
</dbReference>
<sequence>MDQDAHLPHDSLGPRAQAILLPFFIVAILVFSVRIYTHVVPVYKLDASDYTISVAVLIEVVVYSFFIASVASGLGRHNYDVSPEQGVTILRYVYVVILLSTWVPALARISVGFLLLKFASTKIWRAIVWLTIGIQAGCVISTEIFQLLQCRPINAHWEEVPDARCFNAQQIWICGYVTIAESIDRGTVSYHRFDGAWSGCNRCRLPDYNAGILLASDGRGYSDNSFLRADAQVSD</sequence>
<feature type="transmembrane region" description="Helical" evidence="6">
    <location>
        <begin position="92"/>
        <end position="115"/>
    </location>
</feature>
<keyword evidence="4 6" id="KW-0472">Membrane</keyword>
<dbReference type="InterPro" id="IPR052337">
    <property type="entry name" value="SAT4-like"/>
</dbReference>
<evidence type="ECO:0000259" key="7">
    <source>
        <dbReference type="Pfam" id="PF20684"/>
    </source>
</evidence>
<reference evidence="8" key="1">
    <citation type="journal article" date="2021" name="Nat. Commun.">
        <title>Genetic determinants of endophytism in the Arabidopsis root mycobiome.</title>
        <authorList>
            <person name="Mesny F."/>
            <person name="Miyauchi S."/>
            <person name="Thiergart T."/>
            <person name="Pickel B."/>
            <person name="Atanasova L."/>
            <person name="Karlsson M."/>
            <person name="Huettel B."/>
            <person name="Barry K.W."/>
            <person name="Haridas S."/>
            <person name="Chen C."/>
            <person name="Bauer D."/>
            <person name="Andreopoulos W."/>
            <person name="Pangilinan J."/>
            <person name="LaButti K."/>
            <person name="Riley R."/>
            <person name="Lipzen A."/>
            <person name="Clum A."/>
            <person name="Drula E."/>
            <person name="Henrissat B."/>
            <person name="Kohler A."/>
            <person name="Grigoriev I.V."/>
            <person name="Martin F.M."/>
            <person name="Hacquard S."/>
        </authorList>
    </citation>
    <scope>NUCLEOTIDE SEQUENCE</scope>
    <source>
        <strain evidence="8">MPI-CAGE-AT-0147</strain>
    </source>
</reference>
<gene>
    <name evidence="8" type="ORF">EDB81DRAFT_846544</name>
</gene>
<dbReference type="AlphaFoldDB" id="A0A9P9DVI3"/>
<evidence type="ECO:0000313" key="9">
    <source>
        <dbReference type="Proteomes" id="UP000738349"/>
    </source>
</evidence>
<keyword evidence="9" id="KW-1185">Reference proteome</keyword>
<comment type="similarity">
    <text evidence="5">Belongs to the SAT4 family.</text>
</comment>
<dbReference type="InterPro" id="IPR049326">
    <property type="entry name" value="Rhodopsin_dom_fungi"/>
</dbReference>
<keyword evidence="3 6" id="KW-1133">Transmembrane helix</keyword>
<comment type="caution">
    <text evidence="8">The sequence shown here is derived from an EMBL/GenBank/DDBJ whole genome shotgun (WGS) entry which is preliminary data.</text>
</comment>
<name>A0A9P9DVI3_9HYPO</name>
<feature type="transmembrane region" description="Helical" evidence="6">
    <location>
        <begin position="16"/>
        <end position="37"/>
    </location>
</feature>
<evidence type="ECO:0000256" key="1">
    <source>
        <dbReference type="ARBA" id="ARBA00004141"/>
    </source>
</evidence>
<evidence type="ECO:0000256" key="2">
    <source>
        <dbReference type="ARBA" id="ARBA00022692"/>
    </source>
</evidence>
<dbReference type="Pfam" id="PF20684">
    <property type="entry name" value="Fung_rhodopsin"/>
    <property type="match status" value="1"/>
</dbReference>
<evidence type="ECO:0000256" key="3">
    <source>
        <dbReference type="ARBA" id="ARBA00022989"/>
    </source>
</evidence>
<dbReference type="OrthoDB" id="3923077at2759"/>